<keyword evidence="4 16" id="KW-1133">Transmembrane helix</keyword>
<dbReference type="STRING" id="9402.L5L0C0"/>
<dbReference type="Pfam" id="PF02932">
    <property type="entry name" value="Neur_chan_memb"/>
    <property type="match status" value="1"/>
</dbReference>
<evidence type="ECO:0000256" key="9">
    <source>
        <dbReference type="ARBA" id="ARBA00023170"/>
    </source>
</evidence>
<evidence type="ECO:0000256" key="8">
    <source>
        <dbReference type="ARBA" id="ARBA00023157"/>
    </source>
</evidence>
<evidence type="ECO:0000256" key="16">
    <source>
        <dbReference type="RuleBase" id="RU000687"/>
    </source>
</evidence>
<dbReference type="GO" id="GO:0004888">
    <property type="term" value="F:transmembrane signaling receptor activity"/>
    <property type="evidence" value="ECO:0007669"/>
    <property type="project" value="InterPro"/>
</dbReference>
<evidence type="ECO:0000313" key="20">
    <source>
        <dbReference type="EMBL" id="ELK16860.1"/>
    </source>
</evidence>
<protein>
    <submittedName>
        <fullName evidence="20">Neuronal acetylcholine receptor subunit alpha-7</fullName>
    </submittedName>
</protein>
<evidence type="ECO:0000256" key="12">
    <source>
        <dbReference type="ARBA" id="ARBA00023303"/>
    </source>
</evidence>
<dbReference type="FunFam" id="2.70.170.10:FF:000009">
    <property type="entry name" value="Neuronal acetylcholine receptor subunit alpha-7"/>
    <property type="match status" value="1"/>
</dbReference>
<dbReference type="InterPro" id="IPR006201">
    <property type="entry name" value="Neur_channel"/>
</dbReference>
<evidence type="ECO:0000313" key="21">
    <source>
        <dbReference type="Proteomes" id="UP000010552"/>
    </source>
</evidence>
<dbReference type="PROSITE" id="PS00236">
    <property type="entry name" value="NEUROTR_ION_CHANNEL"/>
    <property type="match status" value="1"/>
</dbReference>
<keyword evidence="2" id="KW-1003">Cell membrane</keyword>
<keyword evidence="21" id="KW-1185">Reference proteome</keyword>
<dbReference type="AlphaFoldDB" id="L5L0C0"/>
<evidence type="ECO:0000256" key="13">
    <source>
        <dbReference type="ARBA" id="ARBA00034099"/>
    </source>
</evidence>
<keyword evidence="12 16" id="KW-0407">Ion channel</keyword>
<organism evidence="20 21">
    <name type="scientific">Pteropus alecto</name>
    <name type="common">Black flying fox</name>
    <dbReference type="NCBI Taxonomy" id="9402"/>
    <lineage>
        <taxon>Eukaryota</taxon>
        <taxon>Metazoa</taxon>
        <taxon>Chordata</taxon>
        <taxon>Craniata</taxon>
        <taxon>Vertebrata</taxon>
        <taxon>Euteleostomi</taxon>
        <taxon>Mammalia</taxon>
        <taxon>Eutheria</taxon>
        <taxon>Laurasiatheria</taxon>
        <taxon>Chiroptera</taxon>
        <taxon>Yinpterochiroptera</taxon>
        <taxon>Pteropodoidea</taxon>
        <taxon>Pteropodidae</taxon>
        <taxon>Pteropodinae</taxon>
        <taxon>Pteropus</taxon>
    </lineage>
</organism>
<reference evidence="21" key="1">
    <citation type="journal article" date="2013" name="Science">
        <title>Comparative analysis of bat genomes provides insight into the evolution of flight and immunity.</title>
        <authorList>
            <person name="Zhang G."/>
            <person name="Cowled C."/>
            <person name="Shi Z."/>
            <person name="Huang Z."/>
            <person name="Bishop-Lilly K.A."/>
            <person name="Fang X."/>
            <person name="Wynne J.W."/>
            <person name="Xiong Z."/>
            <person name="Baker M.L."/>
            <person name="Zhao W."/>
            <person name="Tachedjian M."/>
            <person name="Zhu Y."/>
            <person name="Zhou P."/>
            <person name="Jiang X."/>
            <person name="Ng J."/>
            <person name="Yang L."/>
            <person name="Wu L."/>
            <person name="Xiao J."/>
            <person name="Feng Y."/>
            <person name="Chen Y."/>
            <person name="Sun X."/>
            <person name="Zhang Y."/>
            <person name="Marsh G.A."/>
            <person name="Crameri G."/>
            <person name="Broder C.C."/>
            <person name="Frey K.G."/>
            <person name="Wang L.F."/>
            <person name="Wang J."/>
        </authorList>
    </citation>
    <scope>NUCLEOTIDE SEQUENCE [LARGE SCALE GENOMIC DNA]</scope>
</reference>
<dbReference type="Pfam" id="PF02931">
    <property type="entry name" value="Neur_chan_LBD"/>
    <property type="match status" value="1"/>
</dbReference>
<evidence type="ECO:0000256" key="15">
    <source>
        <dbReference type="ARBA" id="ARBA00036239"/>
    </source>
</evidence>
<dbReference type="GO" id="GO:0045211">
    <property type="term" value="C:postsynaptic membrane"/>
    <property type="evidence" value="ECO:0007669"/>
    <property type="project" value="InterPro"/>
</dbReference>
<feature type="region of interest" description="Disordered" evidence="17">
    <location>
        <begin position="79"/>
        <end position="104"/>
    </location>
</feature>
<name>L5L0C0_PTEAL</name>
<comment type="subcellular location">
    <subcellularLocation>
        <location evidence="13">Synaptic cell membrane</location>
        <topology evidence="13">Multi-pass membrane protein</topology>
    </subcellularLocation>
</comment>
<feature type="domain" description="Neurotransmitter-gated ion-channel transmembrane" evidence="19">
    <location>
        <begin position="365"/>
        <end position="422"/>
    </location>
</feature>
<dbReference type="InParanoid" id="L5L0C0"/>
<dbReference type="InterPro" id="IPR036719">
    <property type="entry name" value="Neuro-gated_channel_TM_sf"/>
</dbReference>
<dbReference type="InterPro" id="IPR006029">
    <property type="entry name" value="Neurotrans-gated_channel_TM"/>
</dbReference>
<sequence length="458" mass="50145">MQEQVTNRRLASPRPGIQAVVAPRGWCAAALGDVVAASCRSAHGSDPQPDCDDSPCLLPARESTLASSKRLWALLLQEPPESPDSVTPKSSGLLAGTRSQGGGLLPGQLGVPSRGLLRSFSTVPWTPLGPHRERPLPALGQHGDLTGRPSGTQGPALLRLRGPNYNPLERPVANDTQPLTVYFSLSLLQIMDVDEKNQVLTTNIWLQMSWTDHYLQWNVSEYPGVKTVRFPDGQIWKPDILLYNSADERFDATFHTNVLVNSSGHCQYLPPGIFKSSCSIDVRWFPFDVQHCKLKFGSWSYGGWSLDLQMQEADTSGYITNGEWDLMGVPGKRSENFYECCQEPYPDVTFTVTIRRRTLYYGLNLLVPCVLISALALLVFLLPADSGEKISLGITVLLSLTVFMLLVAEIMPATSDSVPLIGVRCPEGDTAACSGIVRHLHSQKQKHDLAEAVVGAAR</sequence>
<dbReference type="PRINTS" id="PR00252">
    <property type="entry name" value="NRIONCHANNEL"/>
</dbReference>
<evidence type="ECO:0000256" key="5">
    <source>
        <dbReference type="ARBA" id="ARBA00023018"/>
    </source>
</evidence>
<evidence type="ECO:0000256" key="2">
    <source>
        <dbReference type="ARBA" id="ARBA00022475"/>
    </source>
</evidence>
<feature type="transmembrane region" description="Helical" evidence="16">
    <location>
        <begin position="390"/>
        <end position="408"/>
    </location>
</feature>
<dbReference type="Gene3D" id="1.20.58.390">
    <property type="entry name" value="Neurotransmitter-gated ion-channel transmembrane domain"/>
    <property type="match status" value="1"/>
</dbReference>
<evidence type="ECO:0000259" key="19">
    <source>
        <dbReference type="Pfam" id="PF02932"/>
    </source>
</evidence>
<dbReference type="EMBL" id="KB030428">
    <property type="protein sequence ID" value="ELK16860.1"/>
    <property type="molecule type" value="Genomic_DNA"/>
</dbReference>
<comment type="similarity">
    <text evidence="16">Belongs to the ligand-gated ion channel (TC 1.A.9) family.</text>
</comment>
<evidence type="ECO:0000256" key="11">
    <source>
        <dbReference type="ARBA" id="ARBA00023286"/>
    </source>
</evidence>
<dbReference type="Proteomes" id="UP000010552">
    <property type="component" value="Unassembled WGS sequence"/>
</dbReference>
<evidence type="ECO:0000256" key="10">
    <source>
        <dbReference type="ARBA" id="ARBA00023180"/>
    </source>
</evidence>
<dbReference type="InterPro" id="IPR036734">
    <property type="entry name" value="Neur_chan_lig-bd_sf"/>
</dbReference>
<dbReference type="NCBIfam" id="TIGR00860">
    <property type="entry name" value="LIC"/>
    <property type="match status" value="1"/>
</dbReference>
<evidence type="ECO:0000256" key="17">
    <source>
        <dbReference type="SAM" id="MobiDB-lite"/>
    </source>
</evidence>
<dbReference type="PRINTS" id="PR00254">
    <property type="entry name" value="NICOTINICR"/>
</dbReference>
<comment type="caution">
    <text evidence="16">Lacks conserved residue(s) required for the propagation of feature annotation.</text>
</comment>
<keyword evidence="7 16" id="KW-0472">Membrane</keyword>
<evidence type="ECO:0000256" key="4">
    <source>
        <dbReference type="ARBA" id="ARBA00022989"/>
    </source>
</evidence>
<comment type="catalytic activity">
    <reaction evidence="14">
        <text>K(+)(in) = K(+)(out)</text>
        <dbReference type="Rhea" id="RHEA:29463"/>
        <dbReference type="ChEBI" id="CHEBI:29103"/>
    </reaction>
</comment>
<dbReference type="InterPro" id="IPR018000">
    <property type="entry name" value="Neurotransmitter_ion_chnl_CS"/>
</dbReference>
<dbReference type="CDD" id="cd19051">
    <property type="entry name" value="LGIC_TM_cation"/>
    <property type="match status" value="1"/>
</dbReference>
<keyword evidence="6 16" id="KW-0406">Ion transport</keyword>
<evidence type="ECO:0000256" key="6">
    <source>
        <dbReference type="ARBA" id="ARBA00023065"/>
    </source>
</evidence>
<feature type="transmembrane region" description="Helical" evidence="16">
    <location>
        <begin position="359"/>
        <end position="384"/>
    </location>
</feature>
<dbReference type="Gene3D" id="2.70.170.10">
    <property type="entry name" value="Neurotransmitter-gated ion-channel ligand-binding domain"/>
    <property type="match status" value="1"/>
</dbReference>
<evidence type="ECO:0000256" key="3">
    <source>
        <dbReference type="ARBA" id="ARBA00022692"/>
    </source>
</evidence>
<keyword evidence="5" id="KW-0770">Synapse</keyword>
<evidence type="ECO:0000256" key="1">
    <source>
        <dbReference type="ARBA" id="ARBA00022448"/>
    </source>
</evidence>
<keyword evidence="1 16" id="KW-0813">Transport</keyword>
<dbReference type="SUPFAM" id="SSF63712">
    <property type="entry name" value="Nicotinic receptor ligand binding domain-like"/>
    <property type="match status" value="1"/>
</dbReference>
<dbReference type="InterPro" id="IPR002394">
    <property type="entry name" value="Nicotinic_acetylcholine_rcpt"/>
</dbReference>
<dbReference type="InterPro" id="IPR038050">
    <property type="entry name" value="Neuro_actylchol_rec"/>
</dbReference>
<keyword evidence="9 20" id="KW-0675">Receptor</keyword>
<keyword evidence="3 16" id="KW-0812">Transmembrane</keyword>
<proteinExistence type="inferred from homology"/>
<keyword evidence="8" id="KW-1015">Disulfide bond</keyword>
<keyword evidence="11" id="KW-1071">Ligand-gated ion channel</keyword>
<dbReference type="InterPro" id="IPR006202">
    <property type="entry name" value="Neur_chan_lig-bd"/>
</dbReference>
<evidence type="ECO:0000256" key="7">
    <source>
        <dbReference type="ARBA" id="ARBA00023136"/>
    </source>
</evidence>
<evidence type="ECO:0000256" key="14">
    <source>
        <dbReference type="ARBA" id="ARBA00034430"/>
    </source>
</evidence>
<dbReference type="SUPFAM" id="SSF90112">
    <property type="entry name" value="Neurotransmitter-gated ion-channel transmembrane pore"/>
    <property type="match status" value="1"/>
</dbReference>
<dbReference type="FunCoup" id="L5L0C0">
    <property type="interactions" value="954"/>
</dbReference>
<dbReference type="GO" id="GO:0022848">
    <property type="term" value="F:acetylcholine-gated monoatomic cation-selective channel activity"/>
    <property type="evidence" value="ECO:0007669"/>
    <property type="project" value="InterPro"/>
</dbReference>
<dbReference type="PANTHER" id="PTHR18945">
    <property type="entry name" value="NEUROTRANSMITTER GATED ION CHANNEL"/>
    <property type="match status" value="1"/>
</dbReference>
<dbReference type="CDD" id="cd19020">
    <property type="entry name" value="LGIC_ECD_nAChR_A7"/>
    <property type="match status" value="1"/>
</dbReference>
<keyword evidence="10" id="KW-0325">Glycoprotein</keyword>
<evidence type="ECO:0000259" key="18">
    <source>
        <dbReference type="Pfam" id="PF02931"/>
    </source>
</evidence>
<feature type="domain" description="Neurotransmitter-gated ion-channel ligand-binding" evidence="18">
    <location>
        <begin position="164"/>
        <end position="358"/>
    </location>
</feature>
<gene>
    <name evidence="20" type="ORF">PAL_GLEAN10004701</name>
</gene>
<comment type="catalytic activity">
    <reaction evidence="15">
        <text>Na(+)(in) = Na(+)(out)</text>
        <dbReference type="Rhea" id="RHEA:34963"/>
        <dbReference type="ChEBI" id="CHEBI:29101"/>
    </reaction>
</comment>
<accession>L5L0C0</accession>
<dbReference type="eggNOG" id="KOG3646">
    <property type="taxonomic scope" value="Eukaryota"/>
</dbReference>